<sequence length="179" mass="20572">GDVENLNRLQRRYPGKVCPNPSDIEARTLVHFHFVSCQFGFYSSRSDTNTGLICRKRDQPDRRCADYKVRFSCPPPYCADTEWGVRFSFFVCCSVWTRWYDRDDTSGTGDWKTLTALQNQNRGDICKQPLYIKAVTADTLTPAINTGEILCVSFICHKKDQTSNTCRDYKVRFGCPCGY</sequence>
<keyword evidence="2" id="KW-0964">Secreted</keyword>
<evidence type="ECO:0000256" key="3">
    <source>
        <dbReference type="ARBA" id="ARBA00022729"/>
    </source>
</evidence>
<keyword evidence="7" id="KW-1185">Reference proteome</keyword>
<proteinExistence type="predicted"/>
<evidence type="ECO:0000313" key="6">
    <source>
        <dbReference type="Ensembl" id="ENSFHEP00000034682.1"/>
    </source>
</evidence>
<evidence type="ECO:0000256" key="4">
    <source>
        <dbReference type="ARBA" id="ARBA00023180"/>
    </source>
</evidence>
<dbReference type="AlphaFoldDB" id="A0A3Q2R255"/>
<reference evidence="6" key="2">
    <citation type="submission" date="2025-09" db="UniProtKB">
        <authorList>
            <consortium name="Ensembl"/>
        </authorList>
    </citation>
    <scope>IDENTIFICATION</scope>
</reference>
<dbReference type="InterPro" id="IPR025155">
    <property type="entry name" value="WxxW_domain"/>
</dbReference>
<feature type="domain" description="WxxW" evidence="5">
    <location>
        <begin position="1"/>
        <end position="73"/>
    </location>
</feature>
<protein>
    <recommendedName>
        <fullName evidence="5">WxxW domain-containing protein</fullName>
    </recommendedName>
</protein>
<evidence type="ECO:0000259" key="5">
    <source>
        <dbReference type="Pfam" id="PF13330"/>
    </source>
</evidence>
<keyword evidence="4" id="KW-0325">Glycoprotein</keyword>
<accession>A0A3Q2R255</accession>
<feature type="domain" description="WxxW" evidence="5">
    <location>
        <begin position="96"/>
        <end position="175"/>
    </location>
</feature>
<keyword evidence="3" id="KW-0732">Signal</keyword>
<evidence type="ECO:0000256" key="2">
    <source>
        <dbReference type="ARBA" id="ARBA00022525"/>
    </source>
</evidence>
<evidence type="ECO:0000313" key="7">
    <source>
        <dbReference type="Proteomes" id="UP000265000"/>
    </source>
</evidence>
<dbReference type="InterPro" id="IPR039675">
    <property type="entry name" value="CILP1/CILP2"/>
</dbReference>
<dbReference type="STRING" id="8078.ENSFHEP00000034682"/>
<evidence type="ECO:0000256" key="1">
    <source>
        <dbReference type="ARBA" id="ARBA00004613"/>
    </source>
</evidence>
<dbReference type="Ensembl" id="ENSFHET00000030121.1">
    <property type="protein sequence ID" value="ENSFHEP00000034682.1"/>
    <property type="gene ID" value="ENSFHEG00000022522.1"/>
</dbReference>
<dbReference type="PANTHER" id="PTHR15031">
    <property type="entry name" value="CARTILAGE INTERMEDIATE LAYER PROTEIN CLIP"/>
    <property type="match status" value="1"/>
</dbReference>
<dbReference type="Pfam" id="PF13330">
    <property type="entry name" value="Mucin2_WxxW"/>
    <property type="match status" value="2"/>
</dbReference>
<dbReference type="PANTHER" id="PTHR15031:SF4">
    <property type="entry name" value="CARTILAGE INTERMEDIATE LAYER PROTEIN 1"/>
    <property type="match status" value="1"/>
</dbReference>
<organism evidence="6 7">
    <name type="scientific">Fundulus heteroclitus</name>
    <name type="common">Killifish</name>
    <name type="synonym">Mummichog</name>
    <dbReference type="NCBI Taxonomy" id="8078"/>
    <lineage>
        <taxon>Eukaryota</taxon>
        <taxon>Metazoa</taxon>
        <taxon>Chordata</taxon>
        <taxon>Craniata</taxon>
        <taxon>Vertebrata</taxon>
        <taxon>Euteleostomi</taxon>
        <taxon>Actinopterygii</taxon>
        <taxon>Neopterygii</taxon>
        <taxon>Teleostei</taxon>
        <taxon>Neoteleostei</taxon>
        <taxon>Acanthomorphata</taxon>
        <taxon>Ovalentaria</taxon>
        <taxon>Atherinomorphae</taxon>
        <taxon>Cyprinodontiformes</taxon>
        <taxon>Fundulidae</taxon>
        <taxon>Fundulus</taxon>
    </lineage>
</organism>
<comment type="subcellular location">
    <subcellularLocation>
        <location evidence="1">Secreted</location>
    </subcellularLocation>
</comment>
<name>A0A3Q2R255_FUNHE</name>
<dbReference type="Proteomes" id="UP000265000">
    <property type="component" value="Unplaced"/>
</dbReference>
<reference evidence="6" key="1">
    <citation type="submission" date="2025-08" db="UniProtKB">
        <authorList>
            <consortium name="Ensembl"/>
        </authorList>
    </citation>
    <scope>IDENTIFICATION</scope>
</reference>
<dbReference type="GeneTree" id="ENSGT00390000008152"/>
<dbReference type="GO" id="GO:0005576">
    <property type="term" value="C:extracellular region"/>
    <property type="evidence" value="ECO:0007669"/>
    <property type="project" value="UniProtKB-SubCell"/>
</dbReference>